<proteinExistence type="predicted"/>
<dbReference type="AlphaFoldDB" id="A0A7C3E742"/>
<comment type="caution">
    <text evidence="4">The sequence shown here is derived from an EMBL/GenBank/DDBJ whole genome shotgun (WGS) entry which is preliminary data.</text>
</comment>
<name>A0A7C3E742_9SPIR</name>
<dbReference type="InterPro" id="IPR050739">
    <property type="entry name" value="MFP"/>
</dbReference>
<protein>
    <submittedName>
        <fullName evidence="4">HlyD family efflux transporter periplasmic adaptor subunit</fullName>
    </submittedName>
</protein>
<evidence type="ECO:0000313" key="4">
    <source>
        <dbReference type="EMBL" id="HFH29371.1"/>
    </source>
</evidence>
<feature type="domain" description="AprE-like beta-barrel" evidence="3">
    <location>
        <begin position="289"/>
        <end position="375"/>
    </location>
</feature>
<dbReference type="InterPro" id="IPR058625">
    <property type="entry name" value="MdtA-like_BSH"/>
</dbReference>
<dbReference type="PANTHER" id="PTHR30386">
    <property type="entry name" value="MEMBRANE FUSION SUBUNIT OF EMRAB-TOLC MULTIDRUG EFFLUX PUMP"/>
    <property type="match status" value="1"/>
</dbReference>
<dbReference type="SUPFAM" id="SSF111369">
    <property type="entry name" value="HlyD-like secretion proteins"/>
    <property type="match status" value="1"/>
</dbReference>
<dbReference type="EMBL" id="DSVL01000236">
    <property type="protein sequence ID" value="HFH29371.1"/>
    <property type="molecule type" value="Genomic_DNA"/>
</dbReference>
<dbReference type="Gene3D" id="2.40.50.100">
    <property type="match status" value="1"/>
</dbReference>
<reference evidence="4" key="1">
    <citation type="journal article" date="2020" name="mSystems">
        <title>Genome- and Community-Level Interaction Insights into Carbon Utilization and Element Cycling Functions of Hydrothermarchaeota in Hydrothermal Sediment.</title>
        <authorList>
            <person name="Zhou Z."/>
            <person name="Liu Y."/>
            <person name="Xu W."/>
            <person name="Pan J."/>
            <person name="Luo Z.H."/>
            <person name="Li M."/>
        </authorList>
    </citation>
    <scope>NUCLEOTIDE SEQUENCE [LARGE SCALE GENOMIC DNA]</scope>
    <source>
        <strain evidence="4">SpSt-503</strain>
    </source>
</reference>
<feature type="transmembrane region" description="Helical" evidence="1">
    <location>
        <begin position="39"/>
        <end position="57"/>
    </location>
</feature>
<keyword evidence="1" id="KW-0472">Membrane</keyword>
<dbReference type="Pfam" id="PF25917">
    <property type="entry name" value="BSH_RND"/>
    <property type="match status" value="1"/>
</dbReference>
<sequence>MDCTRRGEIFMNKIQILPIEMLGTTKEYLSYRIPAITRYFIWFCFLLVLCIIGFIFVGKYETTVKATGIIRPEIDVSIVKNVFAGKIIFLNYKRSQKVKKGDILLKIDTENLEAQKEFLVSQLKDIKLRIEGLNAISDALYLNKKSISTGSPVFHARYDAFITEENRLASKMESDKRLWEEELALPASATTNDKIKNLKDNYTYSMFTLESFRSQFKSTIIDELEKALVENDNIQSQLKTNLLNIKYSTIIAPIDGTIQEASLFNIGDYLTSGQEVMKIIPDNNDFPHVELMVPARDIGKLTNGLACKLQFPSFPYNEYKGAHGKILIIYPDVINDSKGNLFFKVITDMDKRYITDAKGREYPLRVGLEVTAKIVLEAKPIYITILNNLGFNI</sequence>
<evidence type="ECO:0000256" key="1">
    <source>
        <dbReference type="SAM" id="Phobius"/>
    </source>
</evidence>
<gene>
    <name evidence="4" type="ORF">ENS59_07645</name>
</gene>
<organism evidence="4">
    <name type="scientific">Gracilinema caldarium</name>
    <dbReference type="NCBI Taxonomy" id="215591"/>
    <lineage>
        <taxon>Bacteria</taxon>
        <taxon>Pseudomonadati</taxon>
        <taxon>Spirochaetota</taxon>
        <taxon>Spirochaetia</taxon>
        <taxon>Spirochaetales</taxon>
        <taxon>Breznakiellaceae</taxon>
        <taxon>Gracilinema</taxon>
    </lineage>
</organism>
<dbReference type="PANTHER" id="PTHR30386:SF28">
    <property type="entry name" value="EXPORTED PROTEIN"/>
    <property type="match status" value="1"/>
</dbReference>
<accession>A0A7C3E742</accession>
<keyword evidence="1" id="KW-1133">Transmembrane helix</keyword>
<dbReference type="Pfam" id="PF26002">
    <property type="entry name" value="Beta-barrel_AprE"/>
    <property type="match status" value="1"/>
</dbReference>
<dbReference type="InterPro" id="IPR058982">
    <property type="entry name" value="Beta-barrel_AprE"/>
</dbReference>
<keyword evidence="1" id="KW-0812">Transmembrane</keyword>
<evidence type="ECO:0000259" key="2">
    <source>
        <dbReference type="Pfam" id="PF25917"/>
    </source>
</evidence>
<evidence type="ECO:0000259" key="3">
    <source>
        <dbReference type="Pfam" id="PF26002"/>
    </source>
</evidence>
<feature type="domain" description="Multidrug resistance protein MdtA-like barrel-sandwich hybrid" evidence="2">
    <location>
        <begin position="84"/>
        <end position="278"/>
    </location>
</feature>